<dbReference type="AlphaFoldDB" id="G9ZSW6"/>
<dbReference type="NCBIfam" id="TIGR01484">
    <property type="entry name" value="HAD-SF-IIB"/>
    <property type="match status" value="1"/>
</dbReference>
<dbReference type="PANTHER" id="PTHR10000">
    <property type="entry name" value="PHOSPHOSERINE PHOSPHATASE"/>
    <property type="match status" value="1"/>
</dbReference>
<dbReference type="PATRIC" id="fig|797515.3.peg.2627"/>
<accession>G9ZSW6</accession>
<dbReference type="GO" id="GO:0005829">
    <property type="term" value="C:cytosol"/>
    <property type="evidence" value="ECO:0007669"/>
    <property type="project" value="TreeGrafter"/>
</dbReference>
<dbReference type="PROSITE" id="PS01229">
    <property type="entry name" value="COF_2"/>
    <property type="match status" value="1"/>
</dbReference>
<dbReference type="SUPFAM" id="SSF56784">
    <property type="entry name" value="HAD-like"/>
    <property type="match status" value="1"/>
</dbReference>
<dbReference type="eggNOG" id="COG0561">
    <property type="taxonomic scope" value="Bacteria"/>
</dbReference>
<comment type="caution">
    <text evidence="1">The sequence shown here is derived from an EMBL/GenBank/DDBJ whole genome shotgun (WGS) entry which is preliminary data.</text>
</comment>
<dbReference type="InterPro" id="IPR000150">
    <property type="entry name" value="Cof"/>
</dbReference>
<proteinExistence type="predicted"/>
<sequence length="282" mass="31439">MGQDCYDKCDMISFSTKFKTEVATTMYKGIAFFDLDNTLYNEQTKVDPEVANAMKQLRTNNVLPVISTGRNIFEIPETLAQTEIDTVVSANGSYVVFEKQPLYKAVIKPQVVTDLMAFAKSMGESTTVMNHQGAAINFITDTTRDNYHFINSRLPPLDADKFVAENDICMMLLNTAGHDDDYLNKFNDELTFFRNTPFSMDVVIKNGSKRRGIEELISKAGLAGIPTYAFGDGNNDIPMLKYVDHPVAMGNGLDVVKDHAEYVTTANTDHGIVNGLKHYNLI</sequence>
<dbReference type="InterPro" id="IPR036412">
    <property type="entry name" value="HAD-like_sf"/>
</dbReference>
<evidence type="ECO:0000313" key="1">
    <source>
        <dbReference type="EMBL" id="EHL95683.1"/>
    </source>
</evidence>
<evidence type="ECO:0000313" key="2">
    <source>
        <dbReference type="Proteomes" id="UP000004625"/>
    </source>
</evidence>
<dbReference type="STRING" id="797515.HMPREF9103_02882"/>
<protein>
    <submittedName>
        <fullName evidence="1">Cof-like hydrolase</fullName>
    </submittedName>
</protein>
<dbReference type="GO" id="GO:0000287">
    <property type="term" value="F:magnesium ion binding"/>
    <property type="evidence" value="ECO:0007669"/>
    <property type="project" value="TreeGrafter"/>
</dbReference>
<keyword evidence="2" id="KW-1185">Reference proteome</keyword>
<reference evidence="1 2" key="1">
    <citation type="submission" date="2011-09" db="EMBL/GenBank/DDBJ databases">
        <authorList>
            <person name="Weinstock G."/>
            <person name="Sodergren E."/>
            <person name="Clifton S."/>
            <person name="Fulton L."/>
            <person name="Fulton B."/>
            <person name="Courtney L."/>
            <person name="Fronick C."/>
            <person name="Harrison M."/>
            <person name="Strong C."/>
            <person name="Farmer C."/>
            <person name="Delahaunty K."/>
            <person name="Markovic C."/>
            <person name="Hall O."/>
            <person name="Minx P."/>
            <person name="Tomlinson C."/>
            <person name="Mitreva M."/>
            <person name="Hou S."/>
            <person name="Chen J."/>
            <person name="Wollam A."/>
            <person name="Pepin K.H."/>
            <person name="Johnson M."/>
            <person name="Bhonagiri V."/>
            <person name="Zhang X."/>
            <person name="Suruliraj S."/>
            <person name="Warren W."/>
            <person name="Chinwalla A."/>
            <person name="Mardis E.R."/>
            <person name="Wilson R.K."/>
        </authorList>
    </citation>
    <scope>NUCLEOTIDE SEQUENCE [LARGE SCALE GENOMIC DNA]</scope>
    <source>
        <strain evidence="1 2">F0439</strain>
    </source>
</reference>
<dbReference type="SFLD" id="SFLDG01140">
    <property type="entry name" value="C2.B:_Phosphomannomutase_and_P"/>
    <property type="match status" value="1"/>
</dbReference>
<gene>
    <name evidence="1" type="ORF">HMPREF9103_02882</name>
</gene>
<keyword evidence="1" id="KW-0378">Hydrolase</keyword>
<dbReference type="Gene3D" id="3.30.1240.10">
    <property type="match status" value="1"/>
</dbReference>
<dbReference type="EMBL" id="AGEY01000197">
    <property type="protein sequence ID" value="EHL95683.1"/>
    <property type="molecule type" value="Genomic_DNA"/>
</dbReference>
<dbReference type="InterPro" id="IPR023214">
    <property type="entry name" value="HAD_sf"/>
</dbReference>
<dbReference type="InterPro" id="IPR006379">
    <property type="entry name" value="HAD-SF_hydro_IIB"/>
</dbReference>
<organism evidence="1 2">
    <name type="scientific">Lentilactobacillus parafarraginis F0439</name>
    <dbReference type="NCBI Taxonomy" id="797515"/>
    <lineage>
        <taxon>Bacteria</taxon>
        <taxon>Bacillati</taxon>
        <taxon>Bacillota</taxon>
        <taxon>Bacilli</taxon>
        <taxon>Lactobacillales</taxon>
        <taxon>Lactobacillaceae</taxon>
        <taxon>Lentilactobacillus</taxon>
    </lineage>
</organism>
<dbReference type="GO" id="GO:0016791">
    <property type="term" value="F:phosphatase activity"/>
    <property type="evidence" value="ECO:0007669"/>
    <property type="project" value="UniProtKB-ARBA"/>
</dbReference>
<dbReference type="SFLD" id="SFLDS00003">
    <property type="entry name" value="Haloacid_Dehalogenase"/>
    <property type="match status" value="1"/>
</dbReference>
<dbReference type="Pfam" id="PF08282">
    <property type="entry name" value="Hydrolase_3"/>
    <property type="match status" value="1"/>
</dbReference>
<dbReference type="Proteomes" id="UP000004625">
    <property type="component" value="Unassembled WGS sequence"/>
</dbReference>
<dbReference type="Gene3D" id="3.40.50.1000">
    <property type="entry name" value="HAD superfamily/HAD-like"/>
    <property type="match status" value="1"/>
</dbReference>
<name>G9ZSW6_9LACO</name>
<dbReference type="PANTHER" id="PTHR10000:SF25">
    <property type="entry name" value="PHOSPHATASE YKRA-RELATED"/>
    <property type="match status" value="1"/>
</dbReference>
<dbReference type="NCBIfam" id="TIGR00099">
    <property type="entry name" value="Cof-subfamily"/>
    <property type="match status" value="1"/>
</dbReference>
<dbReference type="HOGENOM" id="CLU_044146_7_0_9"/>